<dbReference type="Gene3D" id="3.90.1150.10">
    <property type="entry name" value="Aspartate Aminotransferase, domain 1"/>
    <property type="match status" value="1"/>
</dbReference>
<sequence>MNIPFLDLSRIEESLKERLKNRFAKVLEVGVFSGGKEVEQFEKSVSSFLNSAFSIPCANGTDALELALRALNIGSGDEVIVPAMTWVSTAEAVVLVGAKPVFWDTDTAGLLRNDWEKAVTSKTKAVIPVHLYGKMLEMVDLTEKAKFSGLFVIEDAAQAFGAFQNGRAAGTWGDVGCLSFYPTKNFGALGEAGMCLTQDANLATQIRLLLNHGQPIRDQHEVVGRNSRIDSIQAAFLNVILEDLQVNQQKRKAIVKQYLEAFSGIEGLRLPTGILDSAHNAHLFVIKTERRDELKAFLEEKGIGTAIHYPMILPDMLPYRSEGDFANARRLAETGLSLPLNPYLKKEEVEFIIEMILNFFVRW</sequence>
<dbReference type="OrthoDB" id="9804264at2"/>
<gene>
    <name evidence="6" type="ORF">SAMN03080598_02370</name>
</gene>
<dbReference type="GO" id="GO:0000271">
    <property type="term" value="P:polysaccharide biosynthetic process"/>
    <property type="evidence" value="ECO:0007669"/>
    <property type="project" value="TreeGrafter"/>
</dbReference>
<dbReference type="Proteomes" id="UP000236736">
    <property type="component" value="Unassembled WGS sequence"/>
</dbReference>
<proteinExistence type="inferred from homology"/>
<reference evidence="7" key="1">
    <citation type="submission" date="2016-10" db="EMBL/GenBank/DDBJ databases">
        <authorList>
            <person name="Varghese N."/>
            <person name="Submissions S."/>
        </authorList>
    </citation>
    <scope>NUCLEOTIDE SEQUENCE [LARGE SCALE GENOMIC DNA]</scope>
    <source>
        <strain evidence="7">DSM 17298</strain>
    </source>
</reference>
<keyword evidence="7" id="KW-1185">Reference proteome</keyword>
<evidence type="ECO:0000256" key="1">
    <source>
        <dbReference type="ARBA" id="ARBA00022898"/>
    </source>
</evidence>
<dbReference type="InterPro" id="IPR015421">
    <property type="entry name" value="PyrdxlP-dep_Trfase_major"/>
</dbReference>
<dbReference type="InterPro" id="IPR000653">
    <property type="entry name" value="DegT/StrS_aminotransferase"/>
</dbReference>
<evidence type="ECO:0000256" key="5">
    <source>
        <dbReference type="RuleBase" id="RU004508"/>
    </source>
</evidence>
<dbReference type="Pfam" id="PF01041">
    <property type="entry name" value="DegT_DnrJ_EryC1"/>
    <property type="match status" value="1"/>
</dbReference>
<accession>A0A1H5X5N7</accession>
<dbReference type="CDD" id="cd00616">
    <property type="entry name" value="AHBA_syn"/>
    <property type="match status" value="1"/>
</dbReference>
<keyword evidence="6" id="KW-0032">Aminotransferase</keyword>
<name>A0A1H5X5N7_9BACT</name>
<dbReference type="InterPro" id="IPR015424">
    <property type="entry name" value="PyrdxlP-dep_Trfase"/>
</dbReference>
<organism evidence="6 7">
    <name type="scientific">Algoriphagus boritolerans DSM 17298 = JCM 18970</name>
    <dbReference type="NCBI Taxonomy" id="1120964"/>
    <lineage>
        <taxon>Bacteria</taxon>
        <taxon>Pseudomonadati</taxon>
        <taxon>Bacteroidota</taxon>
        <taxon>Cytophagia</taxon>
        <taxon>Cytophagales</taxon>
        <taxon>Cyclobacteriaceae</taxon>
        <taxon>Algoriphagus</taxon>
    </lineage>
</organism>
<dbReference type="SUPFAM" id="SSF53383">
    <property type="entry name" value="PLP-dependent transferases"/>
    <property type="match status" value="1"/>
</dbReference>
<evidence type="ECO:0000313" key="7">
    <source>
        <dbReference type="Proteomes" id="UP000236736"/>
    </source>
</evidence>
<evidence type="ECO:0000256" key="2">
    <source>
        <dbReference type="ARBA" id="ARBA00037999"/>
    </source>
</evidence>
<keyword evidence="6" id="KW-0808">Transferase</keyword>
<dbReference type="AlphaFoldDB" id="A0A1H5X5N7"/>
<dbReference type="GO" id="GO:0030170">
    <property type="term" value="F:pyridoxal phosphate binding"/>
    <property type="evidence" value="ECO:0007669"/>
    <property type="project" value="TreeGrafter"/>
</dbReference>
<dbReference type="Gene3D" id="3.40.640.10">
    <property type="entry name" value="Type I PLP-dependent aspartate aminotransferase-like (Major domain)"/>
    <property type="match status" value="1"/>
</dbReference>
<dbReference type="PIRSF" id="PIRSF000390">
    <property type="entry name" value="PLP_StrS"/>
    <property type="match status" value="1"/>
</dbReference>
<evidence type="ECO:0000256" key="4">
    <source>
        <dbReference type="PIRSR" id="PIRSR000390-2"/>
    </source>
</evidence>
<dbReference type="STRING" id="1120964.GCA_001313265_01969"/>
<dbReference type="PANTHER" id="PTHR30244:SF36">
    <property type="entry name" value="3-OXO-GLUCOSE-6-PHOSPHATE:GLUTAMATE AMINOTRANSFERASE"/>
    <property type="match status" value="1"/>
</dbReference>
<evidence type="ECO:0000256" key="3">
    <source>
        <dbReference type="PIRSR" id="PIRSR000390-1"/>
    </source>
</evidence>
<dbReference type="EMBL" id="FNVR01000012">
    <property type="protein sequence ID" value="SEG07051.1"/>
    <property type="molecule type" value="Genomic_DNA"/>
</dbReference>
<dbReference type="PANTHER" id="PTHR30244">
    <property type="entry name" value="TRANSAMINASE"/>
    <property type="match status" value="1"/>
</dbReference>
<dbReference type="InterPro" id="IPR015422">
    <property type="entry name" value="PyrdxlP-dep_Trfase_small"/>
</dbReference>
<feature type="active site" description="Proton acceptor" evidence="3">
    <location>
        <position position="184"/>
    </location>
</feature>
<protein>
    <submittedName>
        <fullName evidence="6">DegT/DnrJ/EryC1/StrS aminotransferase family protein</fullName>
    </submittedName>
</protein>
<dbReference type="RefSeq" id="WP_103925028.1">
    <property type="nucleotide sequence ID" value="NZ_FNVR01000012.1"/>
</dbReference>
<comment type="similarity">
    <text evidence="2 5">Belongs to the DegT/DnrJ/EryC1 family.</text>
</comment>
<keyword evidence="1 4" id="KW-0663">Pyridoxal phosphate</keyword>
<evidence type="ECO:0000313" key="6">
    <source>
        <dbReference type="EMBL" id="SEG07051.1"/>
    </source>
</evidence>
<feature type="modified residue" description="N6-(pyridoxal phosphate)lysine" evidence="4">
    <location>
        <position position="184"/>
    </location>
</feature>
<dbReference type="GO" id="GO:0008483">
    <property type="term" value="F:transaminase activity"/>
    <property type="evidence" value="ECO:0007669"/>
    <property type="project" value="UniProtKB-KW"/>
</dbReference>